<evidence type="ECO:0000313" key="3">
    <source>
        <dbReference type="Proteomes" id="UP000629468"/>
    </source>
</evidence>
<dbReference type="Proteomes" id="UP000629468">
    <property type="component" value="Unassembled WGS sequence"/>
</dbReference>
<reference evidence="2 3" key="1">
    <citation type="journal article" name="Sci. Rep.">
        <title>Telomere-to-telomere assembled and centromere annotated genomes of the two main subspecies of the button mushroom Agaricus bisporus reveal especially polymorphic chromosome ends.</title>
        <authorList>
            <person name="Sonnenberg A.S.M."/>
            <person name="Sedaghat-Telgerd N."/>
            <person name="Lavrijssen B."/>
            <person name="Ohm R.A."/>
            <person name="Hendrickx P.M."/>
            <person name="Scholtmeijer K."/>
            <person name="Baars J.J.P."/>
            <person name="van Peer A."/>
        </authorList>
    </citation>
    <scope>NUCLEOTIDE SEQUENCE [LARGE SCALE GENOMIC DNA]</scope>
    <source>
        <strain evidence="2 3">H119_p4</strain>
    </source>
</reference>
<dbReference type="AlphaFoldDB" id="A0A8H7F386"/>
<organism evidence="2 3">
    <name type="scientific">Agaricus bisporus var. burnettii</name>
    <dbReference type="NCBI Taxonomy" id="192524"/>
    <lineage>
        <taxon>Eukaryota</taxon>
        <taxon>Fungi</taxon>
        <taxon>Dikarya</taxon>
        <taxon>Basidiomycota</taxon>
        <taxon>Agaricomycotina</taxon>
        <taxon>Agaricomycetes</taxon>
        <taxon>Agaricomycetidae</taxon>
        <taxon>Agaricales</taxon>
        <taxon>Agaricineae</taxon>
        <taxon>Agaricaceae</taxon>
        <taxon>Agaricus</taxon>
    </lineage>
</organism>
<accession>A0A8H7F386</accession>
<dbReference type="Gene3D" id="3.40.50.1010">
    <property type="entry name" value="5'-nuclease"/>
    <property type="match status" value="1"/>
</dbReference>
<name>A0A8H7F386_AGABI</name>
<dbReference type="InterPro" id="IPR029060">
    <property type="entry name" value="PIN-like_dom_sf"/>
</dbReference>
<dbReference type="PANTHER" id="PTHR16161:SF0">
    <property type="entry name" value="TRANSCRIPTIONAL PROTEIN SWT1"/>
    <property type="match status" value="1"/>
</dbReference>
<comment type="caution">
    <text evidence="2">The sequence shown here is derived from an EMBL/GenBank/DDBJ whole genome shotgun (WGS) entry which is preliminary data.</text>
</comment>
<dbReference type="GO" id="GO:0005634">
    <property type="term" value="C:nucleus"/>
    <property type="evidence" value="ECO:0007669"/>
    <property type="project" value="TreeGrafter"/>
</dbReference>
<dbReference type="CDD" id="cd18727">
    <property type="entry name" value="PIN_Swt1-like"/>
    <property type="match status" value="1"/>
</dbReference>
<feature type="domain" description="PIN" evidence="1">
    <location>
        <begin position="36"/>
        <end position="167"/>
    </location>
</feature>
<evidence type="ECO:0000313" key="2">
    <source>
        <dbReference type="EMBL" id="KAF7776008.1"/>
    </source>
</evidence>
<dbReference type="SUPFAM" id="SSF88723">
    <property type="entry name" value="PIN domain-like"/>
    <property type="match status" value="1"/>
</dbReference>
<dbReference type="EMBL" id="JABXXO010000006">
    <property type="protein sequence ID" value="KAF7776008.1"/>
    <property type="molecule type" value="Genomic_DNA"/>
</dbReference>
<dbReference type="GO" id="GO:0004540">
    <property type="term" value="F:RNA nuclease activity"/>
    <property type="evidence" value="ECO:0007669"/>
    <property type="project" value="UniProtKB-ARBA"/>
</dbReference>
<dbReference type="InterPro" id="IPR052626">
    <property type="entry name" value="SWT1_Regulator"/>
</dbReference>
<evidence type="ECO:0000259" key="1">
    <source>
        <dbReference type="SMART" id="SM00670"/>
    </source>
</evidence>
<protein>
    <recommendedName>
        <fullName evidence="1">PIN domain-containing protein</fullName>
    </recommendedName>
</protein>
<proteinExistence type="predicted"/>
<dbReference type="InterPro" id="IPR002716">
    <property type="entry name" value="PIN_dom"/>
</dbReference>
<dbReference type="SMART" id="SM00670">
    <property type="entry name" value="PINc"/>
    <property type="match status" value="1"/>
</dbReference>
<dbReference type="PANTHER" id="PTHR16161">
    <property type="entry name" value="TRANSCRIPTIONAL PROTEIN SWT1"/>
    <property type="match status" value="1"/>
</dbReference>
<dbReference type="Pfam" id="PF13638">
    <property type="entry name" value="PIN_4"/>
    <property type="match status" value="1"/>
</dbReference>
<sequence>MSRQSRWPVNTTTQLQHLDDVANQDFEMQSVTSDTIYIVLDTNILLHHLHILKNLVEDIVAASAPITLICPGIVLNELDFQKNQSHIGRLARNATDWMMREVSRKDLPKPIVKGQAQQETCKSTKNWKVREKGEAPVSNDEVILDCCSYFHSNAPTIMYTGDKNLCLRCSHEGLLFILPPPSHEYTSRDLVKYMQGVLPEYQGLLENVIESHRQQANNGKQDDGMMIDEDLQAEVVPRATLVHNQVIERFVPQFRALVQRVGGDELVELENKKKSGVSVSKYAPRWQQNDRPVGEWEVGDCLEYLQNKKKINFTQPEPPLERFLRYPYSGNGALSGAEWSASAWKAAGLSLRQVGEAWKDEAMLQDVELFEQYLKAEYS</sequence>
<gene>
    <name evidence="2" type="ORF">Agabi119p4_4401</name>
</gene>